<dbReference type="Proteomes" id="UP000011554">
    <property type="component" value="Unassembled WGS sequence"/>
</dbReference>
<dbReference type="PATRIC" id="fig|29540.5.peg.1539"/>
<keyword evidence="7" id="KW-0406">Ion transport</keyword>
<evidence type="ECO:0000256" key="1">
    <source>
        <dbReference type="ARBA" id="ARBA00004651"/>
    </source>
</evidence>
<evidence type="ECO:0000256" key="8">
    <source>
        <dbReference type="ARBA" id="ARBA00023136"/>
    </source>
</evidence>
<evidence type="ECO:0000256" key="10">
    <source>
        <dbReference type="RuleBase" id="RU363032"/>
    </source>
</evidence>
<protein>
    <submittedName>
        <fullName evidence="12">ABC transporter inner membrane protein</fullName>
    </submittedName>
</protein>
<evidence type="ECO:0000313" key="13">
    <source>
        <dbReference type="Proteomes" id="UP000011554"/>
    </source>
</evidence>
<name>M0AX28_NATA1</name>
<keyword evidence="6 10" id="KW-1133">Transmembrane helix</keyword>
<organism evidence="12 13">
    <name type="scientific">Natrialba asiatica (strain ATCC 700177 / DSM 12278 / JCM 9576 / FERM P-10747 / NBRC 102637 / 172P1)</name>
    <dbReference type="NCBI Taxonomy" id="29540"/>
    <lineage>
        <taxon>Archaea</taxon>
        <taxon>Methanobacteriati</taxon>
        <taxon>Methanobacteriota</taxon>
        <taxon>Stenosarchaea group</taxon>
        <taxon>Halobacteria</taxon>
        <taxon>Halobacteriales</taxon>
        <taxon>Natrialbaceae</taxon>
        <taxon>Natrialba</taxon>
    </lineage>
</organism>
<evidence type="ECO:0000256" key="4">
    <source>
        <dbReference type="ARBA" id="ARBA00022596"/>
    </source>
</evidence>
<comment type="subcellular location">
    <subcellularLocation>
        <location evidence="1 10">Cell membrane</location>
        <topology evidence="1 10">Multi-pass membrane protein</topology>
    </subcellularLocation>
</comment>
<evidence type="ECO:0000256" key="6">
    <source>
        <dbReference type="ARBA" id="ARBA00022989"/>
    </source>
</evidence>
<evidence type="ECO:0000256" key="2">
    <source>
        <dbReference type="ARBA" id="ARBA00022448"/>
    </source>
</evidence>
<keyword evidence="13" id="KW-1185">Reference proteome</keyword>
<dbReference type="NCBIfam" id="NF045470">
    <property type="entry name" value="Opp2B"/>
    <property type="match status" value="1"/>
</dbReference>
<dbReference type="CDD" id="cd06261">
    <property type="entry name" value="TM_PBP2"/>
    <property type="match status" value="1"/>
</dbReference>
<keyword evidence="3" id="KW-1003">Cell membrane</keyword>
<proteinExistence type="inferred from homology"/>
<dbReference type="SUPFAM" id="SSF161098">
    <property type="entry name" value="MetI-like"/>
    <property type="match status" value="1"/>
</dbReference>
<keyword evidence="5 10" id="KW-0812">Transmembrane</keyword>
<keyword evidence="8 10" id="KW-0472">Membrane</keyword>
<evidence type="ECO:0000256" key="5">
    <source>
        <dbReference type="ARBA" id="ARBA00022692"/>
    </source>
</evidence>
<sequence>MDERRPVGCGGAATVSTAGRSADHLPLALLAFALPTRAITSPFDRRSITSMLRSLLARLGSLSAVMAGVSLITYGFVFLTPGDPAYTILREQRQSSPSAAEVAAFRAEHGLDDPFLVQYGSWLTDAVQGDLGTSYLQSEPVTSLVLAQLPNTLELALAATAVSVLLAVPMGVVSAVHRGTWIDRASQIAALVGISMPNFWLGYLLILVCSLWLGLTPVSGAGTLGQLVLPALTLGTGMAAIVTRLVRASMLEVLDADYVDTARSKGVRERLVVYKHALRNALVPVVTIVGLQFGTVINGAVVVEAVFQRPGLGTLLVDAVFARDYPIVQGVVLLTTFAFVVTNQLVDLAYVALDPRIEHRGERP</sequence>
<dbReference type="InterPro" id="IPR050045">
    <property type="entry name" value="Opp2B"/>
</dbReference>
<keyword evidence="2 10" id="KW-0813">Transport</keyword>
<dbReference type="Gene3D" id="1.10.3720.10">
    <property type="entry name" value="MetI-like"/>
    <property type="match status" value="1"/>
</dbReference>
<gene>
    <name evidence="12" type="ORF">C481_07556</name>
</gene>
<evidence type="ECO:0000256" key="7">
    <source>
        <dbReference type="ARBA" id="ARBA00023065"/>
    </source>
</evidence>
<feature type="transmembrane region" description="Helical" evidence="10">
    <location>
        <begin position="155"/>
        <end position="176"/>
    </location>
</feature>
<feature type="transmembrane region" description="Helical" evidence="10">
    <location>
        <begin position="55"/>
        <end position="77"/>
    </location>
</feature>
<dbReference type="Pfam" id="PF00528">
    <property type="entry name" value="BPD_transp_1"/>
    <property type="match status" value="1"/>
</dbReference>
<evidence type="ECO:0000256" key="9">
    <source>
        <dbReference type="ARBA" id="ARBA00024202"/>
    </source>
</evidence>
<dbReference type="eggNOG" id="arCOG00751">
    <property type="taxonomic scope" value="Archaea"/>
</dbReference>
<dbReference type="AlphaFoldDB" id="M0AX28"/>
<dbReference type="PANTHER" id="PTHR43163">
    <property type="entry name" value="DIPEPTIDE TRANSPORT SYSTEM PERMEASE PROTEIN DPPB-RELATED"/>
    <property type="match status" value="1"/>
</dbReference>
<evidence type="ECO:0000259" key="11">
    <source>
        <dbReference type="PROSITE" id="PS50928"/>
    </source>
</evidence>
<keyword evidence="4" id="KW-0533">Nickel</keyword>
<evidence type="ECO:0000256" key="3">
    <source>
        <dbReference type="ARBA" id="ARBA00022475"/>
    </source>
</evidence>
<feature type="transmembrane region" description="Helical" evidence="10">
    <location>
        <begin position="281"/>
        <end position="307"/>
    </location>
</feature>
<dbReference type="PROSITE" id="PS50928">
    <property type="entry name" value="ABC_TM1"/>
    <property type="match status" value="1"/>
</dbReference>
<dbReference type="InterPro" id="IPR035906">
    <property type="entry name" value="MetI-like_sf"/>
</dbReference>
<dbReference type="Pfam" id="PF19300">
    <property type="entry name" value="BPD_transp_1_N"/>
    <property type="match status" value="1"/>
</dbReference>
<comment type="caution">
    <text evidence="12">The sequence shown here is derived from an EMBL/GenBank/DDBJ whole genome shotgun (WGS) entry which is preliminary data.</text>
</comment>
<accession>M0AX28</accession>
<dbReference type="EMBL" id="AOIO01000021">
    <property type="protein sequence ID" value="ELZ02508.1"/>
    <property type="molecule type" value="Genomic_DNA"/>
</dbReference>
<feature type="transmembrane region" description="Helical" evidence="10">
    <location>
        <begin position="188"/>
        <end position="215"/>
    </location>
</feature>
<comment type="similarity">
    <text evidence="9">Belongs to the binding-protein-dependent transport system permease family. OppBC subfamily.</text>
</comment>
<dbReference type="STRING" id="29540.C481_07556"/>
<dbReference type="GO" id="GO:0015099">
    <property type="term" value="F:nickel cation transmembrane transporter activity"/>
    <property type="evidence" value="ECO:0007669"/>
    <property type="project" value="InterPro"/>
</dbReference>
<dbReference type="InterPro" id="IPR000515">
    <property type="entry name" value="MetI-like"/>
</dbReference>
<feature type="transmembrane region" description="Helical" evidence="10">
    <location>
        <begin position="227"/>
        <end position="246"/>
    </location>
</feature>
<feature type="domain" description="ABC transmembrane type-1" evidence="11">
    <location>
        <begin position="149"/>
        <end position="346"/>
    </location>
</feature>
<dbReference type="InterPro" id="IPR045621">
    <property type="entry name" value="BPD_transp_1_N"/>
</dbReference>
<evidence type="ECO:0000313" key="12">
    <source>
        <dbReference type="EMBL" id="ELZ02508.1"/>
    </source>
</evidence>
<reference evidence="12 13" key="1">
    <citation type="journal article" date="2014" name="PLoS Genet.">
        <title>Phylogenetically driven sequencing of extremely halophilic archaea reveals strategies for static and dynamic osmo-response.</title>
        <authorList>
            <person name="Becker E.A."/>
            <person name="Seitzer P.M."/>
            <person name="Tritt A."/>
            <person name="Larsen D."/>
            <person name="Krusor M."/>
            <person name="Yao A.I."/>
            <person name="Wu D."/>
            <person name="Madern D."/>
            <person name="Eisen J.A."/>
            <person name="Darling A.E."/>
            <person name="Facciotti M.T."/>
        </authorList>
    </citation>
    <scope>NUCLEOTIDE SEQUENCE [LARGE SCALE GENOMIC DNA]</scope>
    <source>
        <strain evidence="12 13">DSM 12278</strain>
    </source>
</reference>
<feature type="transmembrane region" description="Helical" evidence="10">
    <location>
        <begin position="327"/>
        <end position="353"/>
    </location>
</feature>
<dbReference type="GO" id="GO:0005886">
    <property type="term" value="C:plasma membrane"/>
    <property type="evidence" value="ECO:0007669"/>
    <property type="project" value="UniProtKB-SubCell"/>
</dbReference>
<dbReference type="PANTHER" id="PTHR43163:SF6">
    <property type="entry name" value="DIPEPTIDE TRANSPORT SYSTEM PERMEASE PROTEIN DPPB-RELATED"/>
    <property type="match status" value="1"/>
</dbReference>